<evidence type="ECO:0000256" key="1">
    <source>
        <dbReference type="SAM" id="MobiDB-lite"/>
    </source>
</evidence>
<feature type="region of interest" description="Disordered" evidence="1">
    <location>
        <begin position="87"/>
        <end position="142"/>
    </location>
</feature>
<sequence length="142" mass="16012">MEQPMVFPGGFSLRDMVELSNVIGSLEKDIYFCRHSLVCNGKSMLGLVTFFSHLKKGDTFILKVEGEDLHPCLRVAEALDSIREDGTVRATRSPVKKSPVRECGPPPRPTKDVLNRKASKGDEMNQDLRINPPDRIRKEMRS</sequence>
<accession>A0A235B310</accession>
<dbReference type="Proteomes" id="UP000215459">
    <property type="component" value="Unassembled WGS sequence"/>
</dbReference>
<gene>
    <name evidence="2" type="ORF">CHM34_15365</name>
</gene>
<dbReference type="Gene3D" id="3.30.1340.10">
    <property type="entry name" value="HPr-like"/>
    <property type="match status" value="1"/>
</dbReference>
<evidence type="ECO:0000313" key="2">
    <source>
        <dbReference type="EMBL" id="OYD06680.1"/>
    </source>
</evidence>
<evidence type="ECO:0000313" key="3">
    <source>
        <dbReference type="Proteomes" id="UP000215459"/>
    </source>
</evidence>
<proteinExistence type="predicted"/>
<protein>
    <recommendedName>
        <fullName evidence="4">HPr domain-containing protein</fullName>
    </recommendedName>
</protein>
<name>A0A235B310_9BACL</name>
<comment type="caution">
    <text evidence="2">The sequence shown here is derived from an EMBL/GenBank/DDBJ whole genome shotgun (WGS) entry which is preliminary data.</text>
</comment>
<organism evidence="2 3">
    <name type="scientific">Paludifilum halophilum</name>
    <dbReference type="NCBI Taxonomy" id="1642702"/>
    <lineage>
        <taxon>Bacteria</taxon>
        <taxon>Bacillati</taxon>
        <taxon>Bacillota</taxon>
        <taxon>Bacilli</taxon>
        <taxon>Bacillales</taxon>
        <taxon>Thermoactinomycetaceae</taxon>
        <taxon>Paludifilum</taxon>
    </lineage>
</organism>
<keyword evidence="3" id="KW-1185">Reference proteome</keyword>
<evidence type="ECO:0008006" key="4">
    <source>
        <dbReference type="Google" id="ProtNLM"/>
    </source>
</evidence>
<dbReference type="EMBL" id="NOWF01000010">
    <property type="protein sequence ID" value="OYD06680.1"/>
    <property type="molecule type" value="Genomic_DNA"/>
</dbReference>
<feature type="compositionally biased region" description="Basic and acidic residues" evidence="1">
    <location>
        <begin position="109"/>
        <end position="123"/>
    </location>
</feature>
<feature type="compositionally biased region" description="Basic and acidic residues" evidence="1">
    <location>
        <begin position="132"/>
        <end position="142"/>
    </location>
</feature>
<dbReference type="AlphaFoldDB" id="A0A235B310"/>
<reference evidence="2 3" key="1">
    <citation type="submission" date="2017-07" db="EMBL/GenBank/DDBJ databases">
        <title>The genome sequence of Paludifilum halophilum highlights mechanisms for microbial adaptation to high salt environemnts.</title>
        <authorList>
            <person name="Belbahri L."/>
        </authorList>
    </citation>
    <scope>NUCLEOTIDE SEQUENCE [LARGE SCALE GENOMIC DNA]</scope>
    <source>
        <strain evidence="2 3">DSM 102817</strain>
    </source>
</reference>
<dbReference type="SUPFAM" id="SSF55594">
    <property type="entry name" value="HPr-like"/>
    <property type="match status" value="1"/>
</dbReference>
<dbReference type="InterPro" id="IPR035895">
    <property type="entry name" value="HPr-like_sf"/>
</dbReference>